<feature type="compositionally biased region" description="Low complexity" evidence="1">
    <location>
        <begin position="1"/>
        <end position="15"/>
    </location>
</feature>
<sequence>MSQRVSRTPTTTRPSPTRRRHRPACAAGTARHTPDLVPYQRDPAEAEPSSARPTLTWVLLPDSTGRLRPQARWI</sequence>
<dbReference type="OrthoDB" id="3431670at2"/>
<dbReference type="EMBL" id="LGEM01000014">
    <property type="protein sequence ID" value="KUP98181.1"/>
    <property type="molecule type" value="Genomic_DNA"/>
</dbReference>
<keyword evidence="3" id="KW-1185">Reference proteome</keyword>
<dbReference type="Proteomes" id="UP000074382">
    <property type="component" value="Unassembled WGS sequence"/>
</dbReference>
<name>A0A147KLS0_THECS</name>
<accession>A0A147KLS0</accession>
<dbReference type="AlphaFoldDB" id="A0A147KLS0"/>
<dbReference type="PATRIC" id="fig|665004.4.peg.1281"/>
<feature type="region of interest" description="Disordered" evidence="1">
    <location>
        <begin position="1"/>
        <end position="51"/>
    </location>
</feature>
<reference evidence="3" key="1">
    <citation type="journal article" date="2017" name="Acta Aliment.">
        <title>Plant polysaccharide degrading enzyme system of Thermpbifida cellulosilytica TB100 revealed by de novo genome project data.</title>
        <authorList>
            <person name="Toth A."/>
            <person name="Baka E."/>
            <person name="Luzics S."/>
            <person name="Bata-Vidacs I."/>
            <person name="Nagy I."/>
            <person name="Balint B."/>
            <person name="Herceg R."/>
            <person name="Olasz F."/>
            <person name="Wilk T."/>
            <person name="Nagy T."/>
            <person name="Kriszt B."/>
            <person name="Nagy I."/>
            <person name="Kukolya J."/>
        </authorList>
    </citation>
    <scope>NUCLEOTIDE SEQUENCE [LARGE SCALE GENOMIC DNA]</scope>
    <source>
        <strain evidence="3">TB100</strain>
    </source>
</reference>
<proteinExistence type="predicted"/>
<evidence type="ECO:0000313" key="2">
    <source>
        <dbReference type="EMBL" id="KUP98181.1"/>
    </source>
</evidence>
<protein>
    <submittedName>
        <fullName evidence="2">Uncharacterized protein</fullName>
    </submittedName>
</protein>
<organism evidence="2 3">
    <name type="scientific">Thermobifida cellulosilytica TB100</name>
    <dbReference type="NCBI Taxonomy" id="665004"/>
    <lineage>
        <taxon>Bacteria</taxon>
        <taxon>Bacillati</taxon>
        <taxon>Actinomycetota</taxon>
        <taxon>Actinomycetes</taxon>
        <taxon>Streptosporangiales</taxon>
        <taxon>Nocardiopsidaceae</taxon>
        <taxon>Thermobifida</taxon>
    </lineage>
</organism>
<gene>
    <name evidence="2" type="ORF">AC529_02600</name>
</gene>
<evidence type="ECO:0000313" key="3">
    <source>
        <dbReference type="Proteomes" id="UP000074382"/>
    </source>
</evidence>
<evidence type="ECO:0000256" key="1">
    <source>
        <dbReference type="SAM" id="MobiDB-lite"/>
    </source>
</evidence>
<comment type="caution">
    <text evidence="2">The sequence shown here is derived from an EMBL/GenBank/DDBJ whole genome shotgun (WGS) entry which is preliminary data.</text>
</comment>